<evidence type="ECO:0000256" key="5">
    <source>
        <dbReference type="ARBA" id="ARBA00022692"/>
    </source>
</evidence>
<evidence type="ECO:0000313" key="9">
    <source>
        <dbReference type="EMBL" id="ABR47757.1"/>
    </source>
</evidence>
<keyword evidence="5 8" id="KW-0812">Transmembrane</keyword>
<feature type="transmembrane region" description="Helical" evidence="8">
    <location>
        <begin position="74"/>
        <end position="92"/>
    </location>
</feature>
<comment type="subcellular location">
    <subcellularLocation>
        <location evidence="1 8">Cell membrane</location>
        <topology evidence="1 8">Multi-pass membrane protein</topology>
    </subcellularLocation>
</comment>
<dbReference type="GO" id="GO:0005886">
    <property type="term" value="C:plasma membrane"/>
    <property type="evidence" value="ECO:0007669"/>
    <property type="project" value="UniProtKB-SubCell"/>
</dbReference>
<evidence type="ECO:0000256" key="3">
    <source>
        <dbReference type="ARBA" id="ARBA00022448"/>
    </source>
</evidence>
<dbReference type="HOGENOM" id="CLU_054750_5_4_9"/>
<keyword evidence="4 8" id="KW-1003">Cell membrane</keyword>
<keyword evidence="3" id="KW-0813">Transport</keyword>
<reference evidence="10" key="1">
    <citation type="journal article" date="2016" name="Genome Announc.">
        <title>Complete genome sequence of Alkaliphilus metalliredigens strain QYMF, an alkaliphilic and metal-reducing bacterium isolated from borax-contaminated leachate ponds.</title>
        <authorList>
            <person name="Hwang C."/>
            <person name="Copeland A."/>
            <person name="Lucas S."/>
            <person name="Lapidus A."/>
            <person name="Barry K."/>
            <person name="Detter J.C."/>
            <person name="Glavina Del Rio T."/>
            <person name="Hammon N."/>
            <person name="Israni S."/>
            <person name="Dalin E."/>
            <person name="Tice H."/>
            <person name="Pitluck S."/>
            <person name="Chertkov O."/>
            <person name="Brettin T."/>
            <person name="Bruce D."/>
            <person name="Han C."/>
            <person name="Schmutz J."/>
            <person name="Larimer F."/>
            <person name="Land M.L."/>
            <person name="Hauser L."/>
            <person name="Kyrpides N."/>
            <person name="Mikhailova N."/>
            <person name="Ye Q."/>
            <person name="Zhou J."/>
            <person name="Richardson P."/>
            <person name="Fields M.W."/>
        </authorList>
    </citation>
    <scope>NUCLEOTIDE SEQUENCE [LARGE SCALE GENOMIC DNA]</scope>
    <source>
        <strain evidence="10">QYMF</strain>
    </source>
</reference>
<keyword evidence="10" id="KW-1185">Reference proteome</keyword>
<evidence type="ECO:0000313" key="10">
    <source>
        <dbReference type="Proteomes" id="UP000001572"/>
    </source>
</evidence>
<dbReference type="RefSeq" id="WP_012062795.1">
    <property type="nucleotide sequence ID" value="NC_009633.1"/>
</dbReference>
<dbReference type="InterPro" id="IPR002781">
    <property type="entry name" value="TM_pro_TauE-like"/>
</dbReference>
<keyword evidence="6 8" id="KW-1133">Transmembrane helix</keyword>
<evidence type="ECO:0000256" key="4">
    <source>
        <dbReference type="ARBA" id="ARBA00022475"/>
    </source>
</evidence>
<dbReference type="STRING" id="293826.Amet_1578"/>
<comment type="similarity">
    <text evidence="2 8">Belongs to the 4-toluene sulfonate uptake permease (TSUP) (TC 2.A.102) family.</text>
</comment>
<dbReference type="eggNOG" id="COG0730">
    <property type="taxonomic scope" value="Bacteria"/>
</dbReference>
<accession>A6TNI9</accession>
<dbReference type="InterPro" id="IPR052017">
    <property type="entry name" value="TSUP"/>
</dbReference>
<feature type="transmembrane region" description="Helical" evidence="8">
    <location>
        <begin position="39"/>
        <end position="62"/>
    </location>
</feature>
<feature type="transmembrane region" description="Helical" evidence="8">
    <location>
        <begin position="98"/>
        <end position="119"/>
    </location>
</feature>
<dbReference type="Proteomes" id="UP000001572">
    <property type="component" value="Chromosome"/>
</dbReference>
<dbReference type="PANTHER" id="PTHR30269">
    <property type="entry name" value="TRANSMEMBRANE PROTEIN YFCA"/>
    <property type="match status" value="1"/>
</dbReference>
<dbReference type="KEGG" id="amt:Amet_1578"/>
<evidence type="ECO:0000256" key="1">
    <source>
        <dbReference type="ARBA" id="ARBA00004651"/>
    </source>
</evidence>
<feature type="transmembrane region" description="Helical" evidence="8">
    <location>
        <begin position="171"/>
        <end position="191"/>
    </location>
</feature>
<dbReference type="PANTHER" id="PTHR30269:SF37">
    <property type="entry name" value="MEMBRANE TRANSPORTER PROTEIN"/>
    <property type="match status" value="1"/>
</dbReference>
<dbReference type="EMBL" id="CP000724">
    <property type="protein sequence ID" value="ABR47757.1"/>
    <property type="molecule type" value="Genomic_DNA"/>
</dbReference>
<dbReference type="Pfam" id="PF01925">
    <property type="entry name" value="TauE"/>
    <property type="match status" value="1"/>
</dbReference>
<evidence type="ECO:0000256" key="2">
    <source>
        <dbReference type="ARBA" id="ARBA00009142"/>
    </source>
</evidence>
<proteinExistence type="inferred from homology"/>
<evidence type="ECO:0000256" key="7">
    <source>
        <dbReference type="ARBA" id="ARBA00023136"/>
    </source>
</evidence>
<name>A6TNI9_ALKMQ</name>
<gene>
    <name evidence="9" type="ordered locus">Amet_1578</name>
</gene>
<evidence type="ECO:0000256" key="6">
    <source>
        <dbReference type="ARBA" id="ARBA00022989"/>
    </source>
</evidence>
<sequence length="244" mass="26569">MEDIMVQIVFGALVIFFAAMTQGITSFGFSLISLPLLGLFLPLKIVVPVLVIYSLLLNSIILYHIKEFIEIKRISILVMAGIIGTPFGVYLLKISDESTLKLLIGIIITIAAIVNFSGYKIKVKNEKRSYIPVGLASGLLNGSVSLGGPPVVLFLTNQAVEKQIFRANLTLYFWILNITTIPTYFFGGLITGEVIQYTAYLSPGLIVGTLLGISLGNKVDENLFKKLTLSLIMCMGVLSIMSGI</sequence>
<evidence type="ECO:0000256" key="8">
    <source>
        <dbReference type="RuleBase" id="RU363041"/>
    </source>
</evidence>
<organism evidence="9 10">
    <name type="scientific">Alkaliphilus metalliredigens (strain QYMF)</name>
    <dbReference type="NCBI Taxonomy" id="293826"/>
    <lineage>
        <taxon>Bacteria</taxon>
        <taxon>Bacillati</taxon>
        <taxon>Bacillota</taxon>
        <taxon>Clostridia</taxon>
        <taxon>Peptostreptococcales</taxon>
        <taxon>Natronincolaceae</taxon>
        <taxon>Alkaliphilus</taxon>
    </lineage>
</organism>
<dbReference type="AlphaFoldDB" id="A6TNI9"/>
<protein>
    <recommendedName>
        <fullName evidence="8">Probable membrane transporter protein</fullName>
    </recommendedName>
</protein>
<keyword evidence="7 8" id="KW-0472">Membrane</keyword>
<feature type="transmembrane region" description="Helical" evidence="8">
    <location>
        <begin position="197"/>
        <end position="215"/>
    </location>
</feature>